<proteinExistence type="inferred from homology"/>
<accession>A0A7J7DBQ8</accession>
<evidence type="ECO:0000313" key="4">
    <source>
        <dbReference type="EMBL" id="KAF5743792.1"/>
    </source>
</evidence>
<reference evidence="4 5" key="1">
    <citation type="journal article" date="2020" name="Nat. Commun.">
        <title>Genome of Tripterygium wilfordii and identification of cytochrome P450 involved in triptolide biosynthesis.</title>
        <authorList>
            <person name="Tu L."/>
            <person name="Su P."/>
            <person name="Zhang Z."/>
            <person name="Gao L."/>
            <person name="Wang J."/>
            <person name="Hu T."/>
            <person name="Zhou J."/>
            <person name="Zhang Y."/>
            <person name="Zhao Y."/>
            <person name="Liu Y."/>
            <person name="Song Y."/>
            <person name="Tong Y."/>
            <person name="Lu Y."/>
            <person name="Yang J."/>
            <person name="Xu C."/>
            <person name="Jia M."/>
            <person name="Peters R.J."/>
            <person name="Huang L."/>
            <person name="Gao W."/>
        </authorList>
    </citation>
    <scope>NUCLEOTIDE SEQUENCE [LARGE SCALE GENOMIC DNA]</scope>
    <source>
        <strain evidence="5">cv. XIE 37</strain>
        <tissue evidence="4">Leaf</tissue>
    </source>
</reference>
<dbReference type="Proteomes" id="UP000593562">
    <property type="component" value="Unassembled WGS sequence"/>
</dbReference>
<keyword evidence="3" id="KW-1133">Transmembrane helix</keyword>
<dbReference type="FunCoup" id="A0A7J7DBQ8">
    <property type="interactions" value="349"/>
</dbReference>
<dbReference type="InterPro" id="IPR008862">
    <property type="entry name" value="Tcp11"/>
</dbReference>
<feature type="compositionally biased region" description="Low complexity" evidence="2">
    <location>
        <begin position="621"/>
        <end position="640"/>
    </location>
</feature>
<feature type="region of interest" description="Disordered" evidence="2">
    <location>
        <begin position="69"/>
        <end position="95"/>
    </location>
</feature>
<feature type="transmembrane region" description="Helical" evidence="3">
    <location>
        <begin position="774"/>
        <end position="798"/>
    </location>
</feature>
<keyword evidence="5" id="KW-1185">Reference proteome</keyword>
<gene>
    <name evidence="4" type="ORF">HS088_TW08G00380</name>
</gene>
<dbReference type="EMBL" id="JAAARO010000008">
    <property type="protein sequence ID" value="KAF5743792.1"/>
    <property type="molecule type" value="Genomic_DNA"/>
</dbReference>
<keyword evidence="3" id="KW-0812">Transmembrane</keyword>
<evidence type="ECO:0000256" key="1">
    <source>
        <dbReference type="ARBA" id="ARBA00010954"/>
    </source>
</evidence>
<dbReference type="GO" id="GO:0007165">
    <property type="term" value="P:signal transduction"/>
    <property type="evidence" value="ECO:0007669"/>
    <property type="project" value="TreeGrafter"/>
</dbReference>
<dbReference type="PANTHER" id="PTHR12832:SF34">
    <property type="entry name" value="T-COMPLEX PROTEIN 11"/>
    <property type="match status" value="1"/>
</dbReference>
<evidence type="ECO:0000313" key="5">
    <source>
        <dbReference type="Proteomes" id="UP000593562"/>
    </source>
</evidence>
<keyword evidence="3" id="KW-0472">Membrane</keyword>
<evidence type="ECO:0008006" key="6">
    <source>
        <dbReference type="Google" id="ProtNLM"/>
    </source>
</evidence>
<feature type="region of interest" description="Disordered" evidence="2">
    <location>
        <begin position="394"/>
        <end position="415"/>
    </location>
</feature>
<feature type="region of interest" description="Disordered" evidence="2">
    <location>
        <begin position="616"/>
        <end position="640"/>
    </location>
</feature>
<evidence type="ECO:0000256" key="2">
    <source>
        <dbReference type="SAM" id="MobiDB-lite"/>
    </source>
</evidence>
<sequence length="801" mass="92130">MESPETGRMAGGIVLDFPVRDYTAPISATPLRVPKRLRERLVTECKTPSTVEEIEAKLRDADLRREQFYKKVSSKARPKPRSPSQSSSHEEDLGQRLEAKLQAAEQKRLSILAKAQKRLARLDELRQAAKTGVEMRFERERQKLGTKVESRVQQAEANRMLIVKAYRQRRATLKERSSQSLLRRVARENRYKERVRTAIHQKRMAAEKKRMGLLEAEKNRAHARVLQVQQVAMSISHQREIERRRLRDQLEDRLQRAKRHRAEYLRQRGRQRGRQHNYVRVNWNRLHKQQADLLSRKLARCWRRFLRTRKTTLDLAKAYDALNINENRVKSLPFEQLALLIESTATLQTVKSLLDRLDSRFKLAKASTSTNHLTGFDDIDHLLRRVATPKKRTATRTSLRGRDLKKASSVREGTKGPATLSRYPVRIVLCAYMILGHPDAVFSGQGEREISLSKSAKEFVREFELLLKIILEGPIQSFDEESDTTTSQKRWTFRSQLATFDRAWSSYLNCFVVWKVRDAQSLEEDLVRAACQLELSMIQKCKLTAEGNNDSLTHDLKAIQKQVTEDQKLIREKVKHLSGDAGIERMECALSETRSKYFEAKENGSPVGSPILSSLYPGSPSTSIPAGMSSASSSDRQSNVIVGTEKPSRVVCSLFREDNSSSSENFGSFSPRNSYLDSQLYAENEVIVNEFLHDQRRAVLDGVNDSHEDQNGIKSKIRETMEKAFWDGIIESMKQDKPNYDRVVQLMREVRDEICEMAPQSWKQDIVEAIDLEVLSQVAVITSLPFLAAFYILLYYLFFLS</sequence>
<evidence type="ECO:0000256" key="3">
    <source>
        <dbReference type="SAM" id="Phobius"/>
    </source>
</evidence>
<protein>
    <recommendedName>
        <fullName evidence="6">T-complex protein 11</fullName>
    </recommendedName>
</protein>
<organism evidence="4 5">
    <name type="scientific">Tripterygium wilfordii</name>
    <name type="common">Thunder God vine</name>
    <dbReference type="NCBI Taxonomy" id="458696"/>
    <lineage>
        <taxon>Eukaryota</taxon>
        <taxon>Viridiplantae</taxon>
        <taxon>Streptophyta</taxon>
        <taxon>Embryophyta</taxon>
        <taxon>Tracheophyta</taxon>
        <taxon>Spermatophyta</taxon>
        <taxon>Magnoliopsida</taxon>
        <taxon>eudicotyledons</taxon>
        <taxon>Gunneridae</taxon>
        <taxon>Pentapetalae</taxon>
        <taxon>rosids</taxon>
        <taxon>fabids</taxon>
        <taxon>Celastrales</taxon>
        <taxon>Celastraceae</taxon>
        <taxon>Tripterygium</taxon>
    </lineage>
</organism>
<dbReference type="AlphaFoldDB" id="A0A7J7DBQ8"/>
<name>A0A7J7DBQ8_TRIWF</name>
<comment type="similarity">
    <text evidence="1">Belongs to the TCP11 family.</text>
</comment>
<dbReference type="PANTHER" id="PTHR12832">
    <property type="entry name" value="TESTIS-SPECIFIC PROTEIN PBS13 T-COMPLEX 11"/>
    <property type="match status" value="1"/>
</dbReference>
<dbReference type="InParanoid" id="A0A7J7DBQ8"/>
<dbReference type="Pfam" id="PF05794">
    <property type="entry name" value="Tcp11"/>
    <property type="match status" value="1"/>
</dbReference>
<comment type="caution">
    <text evidence="4">The sequence shown here is derived from an EMBL/GenBank/DDBJ whole genome shotgun (WGS) entry which is preliminary data.</text>
</comment>